<dbReference type="OrthoDB" id="10369307at2759"/>
<feature type="transmembrane region" description="Helical" evidence="1">
    <location>
        <begin position="6"/>
        <end position="27"/>
    </location>
</feature>
<gene>
    <name evidence="2" type="ORF">PCON_10641</name>
</gene>
<evidence type="ECO:0000256" key="1">
    <source>
        <dbReference type="SAM" id="Phobius"/>
    </source>
</evidence>
<keyword evidence="3" id="KW-1185">Reference proteome</keyword>
<dbReference type="AlphaFoldDB" id="U4LPU7"/>
<reference evidence="2 3" key="1">
    <citation type="journal article" date="2013" name="PLoS Genet.">
        <title>The genome and development-dependent transcriptomes of Pyronema confluens: a window into fungal evolution.</title>
        <authorList>
            <person name="Traeger S."/>
            <person name="Altegoer F."/>
            <person name="Freitag M."/>
            <person name="Gabaldon T."/>
            <person name="Kempken F."/>
            <person name="Kumar A."/>
            <person name="Marcet-Houben M."/>
            <person name="Poggeler S."/>
            <person name="Stajich J.E."/>
            <person name="Nowrousian M."/>
        </authorList>
    </citation>
    <scope>NUCLEOTIDE SEQUENCE [LARGE SCALE GENOMIC DNA]</scope>
    <source>
        <strain evidence="3">CBS 100304</strain>
        <tissue evidence="2">Vegetative mycelium</tissue>
    </source>
</reference>
<keyword evidence="1" id="KW-0812">Transmembrane</keyword>
<evidence type="ECO:0000313" key="3">
    <source>
        <dbReference type="Proteomes" id="UP000018144"/>
    </source>
</evidence>
<name>U4LPU7_PYROM</name>
<accession>U4LPU7</accession>
<keyword evidence="1" id="KW-0472">Membrane</keyword>
<dbReference type="Proteomes" id="UP000018144">
    <property type="component" value="Unassembled WGS sequence"/>
</dbReference>
<protein>
    <submittedName>
        <fullName evidence="2">Uncharacterized protein</fullName>
    </submittedName>
</protein>
<keyword evidence="1" id="KW-1133">Transmembrane helix</keyword>
<evidence type="ECO:0000313" key="2">
    <source>
        <dbReference type="EMBL" id="CCX31340.1"/>
    </source>
</evidence>
<dbReference type="EMBL" id="HF935589">
    <property type="protein sequence ID" value="CCX31340.1"/>
    <property type="molecule type" value="Genomic_DNA"/>
</dbReference>
<proteinExistence type="predicted"/>
<organism evidence="2 3">
    <name type="scientific">Pyronema omphalodes (strain CBS 100304)</name>
    <name type="common">Pyronema confluens</name>
    <dbReference type="NCBI Taxonomy" id="1076935"/>
    <lineage>
        <taxon>Eukaryota</taxon>
        <taxon>Fungi</taxon>
        <taxon>Dikarya</taxon>
        <taxon>Ascomycota</taxon>
        <taxon>Pezizomycotina</taxon>
        <taxon>Pezizomycetes</taxon>
        <taxon>Pezizales</taxon>
        <taxon>Pyronemataceae</taxon>
        <taxon>Pyronema</taxon>
    </lineage>
</organism>
<sequence length="144" mass="16865">MRSERLVPLFTAVVIIGGFVAATFMMFRPNNNTYASRSFRYNGIDLNVPNYYSRPFGDSRCDIFCWLRWKKQLEGYDTFRLIKEQIEKDEEHVKWTQKEYRMSGYSSESWEYDWGYVMEGSASKEVPAKEIILGIVGVVVMLAL</sequence>